<accession>A0A9W6QNU9</accession>
<dbReference type="AlphaFoldDB" id="A0A9W6QNU9"/>
<evidence type="ECO:0000256" key="2">
    <source>
        <dbReference type="SAM" id="Phobius"/>
    </source>
</evidence>
<keyword evidence="2" id="KW-0812">Transmembrane</keyword>
<proteinExistence type="predicted"/>
<keyword evidence="2" id="KW-1133">Transmembrane helix</keyword>
<comment type="caution">
    <text evidence="3">The sequence shown here is derived from an EMBL/GenBank/DDBJ whole genome shotgun (WGS) entry which is preliminary data.</text>
</comment>
<evidence type="ECO:0000313" key="3">
    <source>
        <dbReference type="EMBL" id="GLW93195.1"/>
    </source>
</evidence>
<feature type="transmembrane region" description="Helical" evidence="2">
    <location>
        <begin position="123"/>
        <end position="145"/>
    </location>
</feature>
<evidence type="ECO:0000256" key="1">
    <source>
        <dbReference type="SAM" id="MobiDB-lite"/>
    </source>
</evidence>
<dbReference type="Proteomes" id="UP001165042">
    <property type="component" value="Unassembled WGS sequence"/>
</dbReference>
<keyword evidence="4" id="KW-1185">Reference proteome</keyword>
<feature type="region of interest" description="Disordered" evidence="1">
    <location>
        <begin position="1"/>
        <end position="22"/>
    </location>
</feature>
<name>A0A9W6QNU9_9PSEU</name>
<organism evidence="3 4">
    <name type="scientific">Actinokineospora globicatena</name>
    <dbReference type="NCBI Taxonomy" id="103729"/>
    <lineage>
        <taxon>Bacteria</taxon>
        <taxon>Bacillati</taxon>
        <taxon>Actinomycetota</taxon>
        <taxon>Actinomycetes</taxon>
        <taxon>Pseudonocardiales</taxon>
        <taxon>Pseudonocardiaceae</taxon>
        <taxon>Actinokineospora</taxon>
    </lineage>
</organism>
<dbReference type="EMBL" id="BSSD01000006">
    <property type="protein sequence ID" value="GLW93195.1"/>
    <property type="molecule type" value="Genomic_DNA"/>
</dbReference>
<evidence type="ECO:0000313" key="4">
    <source>
        <dbReference type="Proteomes" id="UP001165042"/>
    </source>
</evidence>
<feature type="transmembrane region" description="Helical" evidence="2">
    <location>
        <begin position="94"/>
        <end position="111"/>
    </location>
</feature>
<sequence length="368" mass="39004">MANCMDSPDHKQKSDAATSNDITDSAVDSAVQTGAVEGGLHPTSVHATATGSATVFQAGRDVHVRHHAISPIALVSALSAVIIAGAALFGERPWSTVVITVAAEVLVVIAVRRGRPNLLGKLVAYAAVPALVATGIAIPVTRPAFVEQTEPPSSRYSLPEVRSTPSIPAAPQTALSIQDVAHVITADSIEVAVTVRNEHPGPVPINEIALYTHFDATNWIQADLIDRHFTVDERQVVGPAGPDGARRTHGMVRVGDTARELPVVGRGFTNAAGDWRRLLTFAPASEVPGRSTVRVAVEIPVRLQLLPAEAGAAELVERRFDPGVPGSLFTHVQLRTPVGAPHACAYFRTQRDDRRCDTVDPVAETKPE</sequence>
<reference evidence="3" key="1">
    <citation type="submission" date="2023-02" db="EMBL/GenBank/DDBJ databases">
        <title>Actinokineospora globicatena NBRC 15670.</title>
        <authorList>
            <person name="Ichikawa N."/>
            <person name="Sato H."/>
            <person name="Tonouchi N."/>
        </authorList>
    </citation>
    <scope>NUCLEOTIDE SEQUENCE</scope>
    <source>
        <strain evidence="3">NBRC 15670</strain>
    </source>
</reference>
<gene>
    <name evidence="3" type="ORF">Aglo03_40110</name>
</gene>
<feature type="transmembrane region" description="Helical" evidence="2">
    <location>
        <begin position="68"/>
        <end position="88"/>
    </location>
</feature>
<keyword evidence="2" id="KW-0472">Membrane</keyword>
<protein>
    <submittedName>
        <fullName evidence="3">Uncharacterized protein</fullName>
    </submittedName>
</protein>